<keyword evidence="2" id="KW-1185">Reference proteome</keyword>
<proteinExistence type="predicted"/>
<dbReference type="RefSeq" id="WP_190996737.1">
    <property type="nucleotide sequence ID" value="NZ_JACXSI010000003.1"/>
</dbReference>
<organism evidence="1 2">
    <name type="scientific">Peribacillus faecalis</name>
    <dbReference type="NCBI Taxonomy" id="2772559"/>
    <lineage>
        <taxon>Bacteria</taxon>
        <taxon>Bacillati</taxon>
        <taxon>Bacillota</taxon>
        <taxon>Bacilli</taxon>
        <taxon>Bacillales</taxon>
        <taxon>Bacillaceae</taxon>
        <taxon>Peribacillus</taxon>
    </lineage>
</organism>
<comment type="caution">
    <text evidence="1">The sequence shown here is derived from an EMBL/GenBank/DDBJ whole genome shotgun (WGS) entry which is preliminary data.</text>
</comment>
<evidence type="ECO:0000313" key="2">
    <source>
        <dbReference type="Proteomes" id="UP000602076"/>
    </source>
</evidence>
<protein>
    <submittedName>
        <fullName evidence="1">Uncharacterized protein</fullName>
    </submittedName>
</protein>
<reference evidence="1" key="1">
    <citation type="submission" date="2020-09" db="EMBL/GenBank/DDBJ databases">
        <title>Bacillus faecalis sp. nov., a moderately halophilic bacterium isolated from cow faeces.</title>
        <authorList>
            <person name="Jiang L."/>
            <person name="Lee J."/>
        </authorList>
    </citation>
    <scope>NUCLEOTIDE SEQUENCE</scope>
    <source>
        <strain evidence="1">AGMB 02131</strain>
    </source>
</reference>
<accession>A0A927CXL9</accession>
<dbReference type="Proteomes" id="UP000602076">
    <property type="component" value="Unassembled WGS sequence"/>
</dbReference>
<sequence length="56" mass="6764">MKNMEDKKVRYGRTRVKREMKKKIRNNKFSDVLKTIDDLGLDFENDSEDSQQKNKN</sequence>
<evidence type="ECO:0000313" key="1">
    <source>
        <dbReference type="EMBL" id="MBD3107189.1"/>
    </source>
</evidence>
<gene>
    <name evidence="1" type="ORF">IEO70_02250</name>
</gene>
<dbReference type="AlphaFoldDB" id="A0A927CXL9"/>
<name>A0A927CXL9_9BACI</name>
<dbReference type="EMBL" id="JACXSI010000003">
    <property type="protein sequence ID" value="MBD3107189.1"/>
    <property type="molecule type" value="Genomic_DNA"/>
</dbReference>